<evidence type="ECO:0000259" key="6">
    <source>
        <dbReference type="PROSITE" id="PS50853"/>
    </source>
</evidence>
<comment type="subcellular location">
    <subcellularLocation>
        <location evidence="1">Secreted</location>
    </subcellularLocation>
</comment>
<dbReference type="PROSITE" id="PS50853">
    <property type="entry name" value="FN3"/>
    <property type="match status" value="1"/>
</dbReference>
<keyword evidence="8" id="KW-1185">Reference proteome</keyword>
<dbReference type="RefSeq" id="WP_379928855.1">
    <property type="nucleotide sequence ID" value="NZ_JBHUMM010000010.1"/>
</dbReference>
<evidence type="ECO:0000256" key="3">
    <source>
        <dbReference type="ARBA" id="ARBA00022729"/>
    </source>
</evidence>
<evidence type="ECO:0000256" key="1">
    <source>
        <dbReference type="ARBA" id="ARBA00004613"/>
    </source>
</evidence>
<dbReference type="Proteomes" id="UP001597497">
    <property type="component" value="Unassembled WGS sequence"/>
</dbReference>
<dbReference type="InterPro" id="IPR025883">
    <property type="entry name" value="Cadherin-like_domain"/>
</dbReference>
<feature type="signal peptide" evidence="5">
    <location>
        <begin position="1"/>
        <end position="22"/>
    </location>
</feature>
<dbReference type="InterPro" id="IPR003961">
    <property type="entry name" value="FN3_dom"/>
</dbReference>
<name>A0ABW5R9G0_9BACL</name>
<accession>A0ABW5R9G0</accession>
<dbReference type="Pfam" id="PF24517">
    <property type="entry name" value="CBM96"/>
    <property type="match status" value="1"/>
</dbReference>
<dbReference type="InterPro" id="IPR055372">
    <property type="entry name" value="CBM96"/>
</dbReference>
<evidence type="ECO:0000256" key="5">
    <source>
        <dbReference type="SAM" id="SignalP"/>
    </source>
</evidence>
<dbReference type="Pfam" id="PF12733">
    <property type="entry name" value="Cadherin-like"/>
    <property type="match status" value="1"/>
</dbReference>
<evidence type="ECO:0000256" key="4">
    <source>
        <dbReference type="SAM" id="MobiDB-lite"/>
    </source>
</evidence>
<evidence type="ECO:0000313" key="8">
    <source>
        <dbReference type="Proteomes" id="UP001597497"/>
    </source>
</evidence>
<evidence type="ECO:0000313" key="7">
    <source>
        <dbReference type="EMBL" id="MFD2671396.1"/>
    </source>
</evidence>
<dbReference type="Pfam" id="PF17957">
    <property type="entry name" value="Big_7"/>
    <property type="match status" value="1"/>
</dbReference>
<dbReference type="InterPro" id="IPR017853">
    <property type="entry name" value="GH"/>
</dbReference>
<feature type="domain" description="Fibronectin type-III" evidence="6">
    <location>
        <begin position="558"/>
        <end position="652"/>
    </location>
</feature>
<evidence type="ECO:0000256" key="2">
    <source>
        <dbReference type="ARBA" id="ARBA00022525"/>
    </source>
</evidence>
<keyword evidence="3 5" id="KW-0732">Signal</keyword>
<gene>
    <name evidence="7" type="ORF">ACFSUC_07225</name>
</gene>
<dbReference type="CDD" id="cd00063">
    <property type="entry name" value="FN3"/>
    <property type="match status" value="1"/>
</dbReference>
<dbReference type="SUPFAM" id="SSF49265">
    <property type="entry name" value="Fibronectin type III"/>
    <property type="match status" value="1"/>
</dbReference>
<feature type="chain" id="PRO_5045222590" evidence="5">
    <location>
        <begin position="23"/>
        <end position="1019"/>
    </location>
</feature>
<feature type="region of interest" description="Disordered" evidence="4">
    <location>
        <begin position="999"/>
        <end position="1019"/>
    </location>
</feature>
<dbReference type="SMART" id="SM00060">
    <property type="entry name" value="FN3"/>
    <property type="match status" value="1"/>
</dbReference>
<dbReference type="EMBL" id="JBHUMM010000010">
    <property type="protein sequence ID" value="MFD2671396.1"/>
    <property type="molecule type" value="Genomic_DNA"/>
</dbReference>
<dbReference type="Gene3D" id="2.60.40.10">
    <property type="entry name" value="Immunoglobulins"/>
    <property type="match status" value="2"/>
</dbReference>
<dbReference type="NCBIfam" id="NF033679">
    <property type="entry name" value="DNRLRE_dom"/>
    <property type="match status" value="1"/>
</dbReference>
<reference evidence="8" key="1">
    <citation type="journal article" date="2019" name="Int. J. Syst. Evol. Microbiol.">
        <title>The Global Catalogue of Microorganisms (GCM) 10K type strain sequencing project: providing services to taxonomists for standard genome sequencing and annotation.</title>
        <authorList>
            <consortium name="The Broad Institute Genomics Platform"/>
            <consortium name="The Broad Institute Genome Sequencing Center for Infectious Disease"/>
            <person name="Wu L."/>
            <person name="Ma J."/>
        </authorList>
    </citation>
    <scope>NUCLEOTIDE SEQUENCE [LARGE SCALE GENOMIC DNA]</scope>
    <source>
        <strain evidence="8">KCTC 33676</strain>
    </source>
</reference>
<comment type="caution">
    <text evidence="7">The sequence shown here is derived from an EMBL/GenBank/DDBJ whole genome shotgun (WGS) entry which is preliminary data.</text>
</comment>
<organism evidence="7 8">
    <name type="scientific">Marinicrinis sediminis</name>
    <dbReference type="NCBI Taxonomy" id="1652465"/>
    <lineage>
        <taxon>Bacteria</taxon>
        <taxon>Bacillati</taxon>
        <taxon>Bacillota</taxon>
        <taxon>Bacilli</taxon>
        <taxon>Bacillales</taxon>
        <taxon>Paenibacillaceae</taxon>
    </lineage>
</organism>
<keyword evidence="2" id="KW-0964">Secreted</keyword>
<proteinExistence type="predicted"/>
<dbReference type="InterPro" id="IPR036116">
    <property type="entry name" value="FN3_sf"/>
</dbReference>
<dbReference type="InterPro" id="IPR013783">
    <property type="entry name" value="Ig-like_fold"/>
</dbReference>
<protein>
    <submittedName>
        <fullName evidence="7">DNRLRE domain-containing protein</fullName>
    </submittedName>
</protein>
<dbReference type="SUPFAM" id="SSF51445">
    <property type="entry name" value="(Trans)glycosidases"/>
    <property type="match status" value="1"/>
</dbReference>
<sequence length="1019" mass="110554">MMRRRKRYVSVWLCLLTSLMLAVGWQPNQGEVVASTNAMITLDSPADDAVLSAGTVVISGTYVDTYDINLLIDGRTQASVMMTDPDADHSGTWQYELDTTMYSGPIQLVARGLNIRTRYGVWSPAIDVHVQNPGASQPDVTIASPGDGQTVQGVVDVEVSVASPNSLSEVQVRIGNGSWQTAVFNGNHYVVQWDTTGLQDQTFSIQARATDTLGNTGISLTTYAKIGTGTNEPFSMPSQDRAMWIWEPETYKLLLNPNARTVLDAFASDTTTFGSDPITTLYLAVGPFNGMNILEDDPGKLEDFISWAHQQGYEVHATIAGGTSPPYMGAYAQYHDEAIEEIEGIINYHLAAGVNEKFDGVNVDIEPYISQDFKSQYPALQLQYLDGLQKMIDRIQVAGIHLPFGPAIPKWYDTSPYAANITWNGSTKWLSEHIQDISDYIAIMDYRDQADGSAGIIAGAQGEMNYAISLGKPLSVVVGVETKDIANSGDPEVITFSEEGRTYMESELDKVYTAFDSQSSFGGVAMHHYDSLRALPSYWGTGGVYWEPPADSQSPGALDMNPTATALDHEQIRVTFGVAQDNMEVDRYIVYRSTQSGFTPDAPHVAGLARTHAFTDPGLLPDTTYYYKVAAVDLQGNIGPPTLETSATTAGTTLQPLMLQGMTVSDGNGTATVQMQVVDVLSGQPVSGAEVGGRFNYAGGTYHNGMTDSAGQVSFVSETIPTGYQVGFEPRSVPAAGYYWAQAYDEPHKAALYATAGLQHLEISSGTLSPSFDKNTMGYQVTVDQQTASVQVTPTSSANDQVVEVNGQPTASGSPSAPILLAEGENIIHVDVYGKKGERDRYKLTVTRLFAASHEFVAVADTHVDQNAPSTSFGQAQLLEVVDIPNAIGGGDRLTYMKFDLSAFTESVQSAKLYFHVNAAPSSSLNLTVYSYDTDNWDETMNWHNRLGAGSTIEGTVHVHSSGWHAIDVTTFVQNQMMTDQQVTFRIMDPNTRNIGVQINSSEHPDNQPYIKLNETSAP</sequence>